<dbReference type="PANTHER" id="PTHR24369:SF210">
    <property type="entry name" value="CHAOPTIN-RELATED"/>
    <property type="match status" value="1"/>
</dbReference>
<sequence>MKNATQDVRVERRHATTPADEYNERNGPQKFLSSNEISTIEPFTFMGLPSLRYLYLNHNKIRSLESNTFVNMSKLYRLYLHTNEISTIEPFSFTNLPSLRYIHLYGNNISHIEEHAFGNLTSLSTLDLTGNQLNCDCSIFPFWSWLIKRSSIGTSSKCSNGTLVTSLQPAVLETCHPDNCPQCFNGGKCGAMGYELICDCIGQWTGTFCQGTM</sequence>
<dbReference type="AlphaFoldDB" id="A0A8B6GW80"/>
<dbReference type="PROSITE" id="PS51450">
    <property type="entry name" value="LRR"/>
    <property type="match status" value="2"/>
</dbReference>
<gene>
    <name evidence="7" type="ORF">MGAL_10B027187</name>
</gene>
<dbReference type="InterPro" id="IPR032675">
    <property type="entry name" value="LRR_dom_sf"/>
</dbReference>
<keyword evidence="8" id="KW-1185">Reference proteome</keyword>
<keyword evidence="4" id="KW-1015">Disulfide bond</keyword>
<dbReference type="Proteomes" id="UP000596742">
    <property type="component" value="Unassembled WGS sequence"/>
</dbReference>
<dbReference type="PANTHER" id="PTHR24369">
    <property type="entry name" value="ANTIGEN BSP, PUTATIVE-RELATED"/>
    <property type="match status" value="1"/>
</dbReference>
<proteinExistence type="predicted"/>
<reference evidence="7" key="1">
    <citation type="submission" date="2018-11" db="EMBL/GenBank/DDBJ databases">
        <authorList>
            <person name="Alioto T."/>
            <person name="Alioto T."/>
        </authorList>
    </citation>
    <scope>NUCLEOTIDE SEQUENCE</scope>
</reference>
<dbReference type="InterPro" id="IPR050541">
    <property type="entry name" value="LRR_TM_domain-containing"/>
</dbReference>
<protein>
    <recommendedName>
        <fullName evidence="6">EGF-like domain-containing protein</fullName>
    </recommendedName>
</protein>
<keyword evidence="1" id="KW-0433">Leucine-rich repeat</keyword>
<dbReference type="GO" id="GO:0005886">
    <property type="term" value="C:plasma membrane"/>
    <property type="evidence" value="ECO:0007669"/>
    <property type="project" value="TreeGrafter"/>
</dbReference>
<keyword evidence="2" id="KW-0732">Signal</keyword>
<dbReference type="InterPro" id="IPR001611">
    <property type="entry name" value="Leu-rich_rpt"/>
</dbReference>
<dbReference type="OrthoDB" id="6130667at2759"/>
<dbReference type="InterPro" id="IPR000742">
    <property type="entry name" value="EGF"/>
</dbReference>
<dbReference type="EMBL" id="UYJE01009097">
    <property type="protein sequence ID" value="VDI69932.1"/>
    <property type="molecule type" value="Genomic_DNA"/>
</dbReference>
<keyword evidence="4" id="KW-0245">EGF-like domain</keyword>
<evidence type="ECO:0000256" key="4">
    <source>
        <dbReference type="PROSITE-ProRule" id="PRU00076"/>
    </source>
</evidence>
<dbReference type="InterPro" id="IPR003591">
    <property type="entry name" value="Leu-rich_rpt_typical-subtyp"/>
</dbReference>
<dbReference type="Gene3D" id="3.80.10.10">
    <property type="entry name" value="Ribonuclease Inhibitor"/>
    <property type="match status" value="1"/>
</dbReference>
<evidence type="ECO:0000256" key="1">
    <source>
        <dbReference type="ARBA" id="ARBA00022614"/>
    </source>
</evidence>
<organism evidence="7 8">
    <name type="scientific">Mytilus galloprovincialis</name>
    <name type="common">Mediterranean mussel</name>
    <dbReference type="NCBI Taxonomy" id="29158"/>
    <lineage>
        <taxon>Eukaryota</taxon>
        <taxon>Metazoa</taxon>
        <taxon>Spiralia</taxon>
        <taxon>Lophotrochozoa</taxon>
        <taxon>Mollusca</taxon>
        <taxon>Bivalvia</taxon>
        <taxon>Autobranchia</taxon>
        <taxon>Pteriomorphia</taxon>
        <taxon>Mytilida</taxon>
        <taxon>Mytiloidea</taxon>
        <taxon>Mytilidae</taxon>
        <taxon>Mytilinae</taxon>
        <taxon>Mytilus</taxon>
    </lineage>
</organism>
<accession>A0A8B6GW80</accession>
<evidence type="ECO:0000256" key="3">
    <source>
        <dbReference type="ARBA" id="ARBA00022737"/>
    </source>
</evidence>
<dbReference type="Pfam" id="PF12799">
    <property type="entry name" value="LRR_4"/>
    <property type="match status" value="1"/>
</dbReference>
<name>A0A8B6GW80_MYTGA</name>
<dbReference type="InterPro" id="IPR025875">
    <property type="entry name" value="Leu-rich_rpt_4"/>
</dbReference>
<dbReference type="PROSITE" id="PS00022">
    <property type="entry name" value="EGF_1"/>
    <property type="match status" value="1"/>
</dbReference>
<dbReference type="SUPFAM" id="SSF57196">
    <property type="entry name" value="EGF/Laminin"/>
    <property type="match status" value="1"/>
</dbReference>
<feature type="domain" description="EGF-like" evidence="6">
    <location>
        <begin position="176"/>
        <end position="210"/>
    </location>
</feature>
<feature type="region of interest" description="Disordered" evidence="5">
    <location>
        <begin position="1"/>
        <end position="30"/>
    </location>
</feature>
<dbReference type="PROSITE" id="PS50026">
    <property type="entry name" value="EGF_3"/>
    <property type="match status" value="1"/>
</dbReference>
<evidence type="ECO:0000313" key="8">
    <source>
        <dbReference type="Proteomes" id="UP000596742"/>
    </source>
</evidence>
<dbReference type="Pfam" id="PF13855">
    <property type="entry name" value="LRR_8"/>
    <property type="match status" value="1"/>
</dbReference>
<evidence type="ECO:0000313" key="7">
    <source>
        <dbReference type="EMBL" id="VDI69932.1"/>
    </source>
</evidence>
<feature type="disulfide bond" evidence="4">
    <location>
        <begin position="200"/>
        <end position="209"/>
    </location>
</feature>
<evidence type="ECO:0000259" key="6">
    <source>
        <dbReference type="PROSITE" id="PS50026"/>
    </source>
</evidence>
<keyword evidence="3" id="KW-0677">Repeat</keyword>
<dbReference type="SUPFAM" id="SSF52058">
    <property type="entry name" value="L domain-like"/>
    <property type="match status" value="1"/>
</dbReference>
<dbReference type="SMART" id="SM00369">
    <property type="entry name" value="LRR_TYP"/>
    <property type="match status" value="4"/>
</dbReference>
<comment type="caution">
    <text evidence="4">Lacks conserved residue(s) required for the propagation of feature annotation.</text>
</comment>
<evidence type="ECO:0000256" key="5">
    <source>
        <dbReference type="SAM" id="MobiDB-lite"/>
    </source>
</evidence>
<comment type="caution">
    <text evidence="7">The sequence shown here is derived from an EMBL/GenBank/DDBJ whole genome shotgun (WGS) entry which is preliminary data.</text>
</comment>
<evidence type="ECO:0000256" key="2">
    <source>
        <dbReference type="ARBA" id="ARBA00022729"/>
    </source>
</evidence>